<evidence type="ECO:0000313" key="2">
    <source>
        <dbReference type="Proteomes" id="UP000572051"/>
    </source>
</evidence>
<dbReference type="EMBL" id="JACCFS010000001">
    <property type="protein sequence ID" value="NYJ37796.1"/>
    <property type="molecule type" value="Genomic_DNA"/>
</dbReference>
<protein>
    <submittedName>
        <fullName evidence="1">Uncharacterized protein</fullName>
    </submittedName>
</protein>
<accession>A0A7Z0ET45</accession>
<organism evidence="1 2">
    <name type="scientific">Nocardiopsis aegyptia</name>
    <dbReference type="NCBI Taxonomy" id="220378"/>
    <lineage>
        <taxon>Bacteria</taxon>
        <taxon>Bacillati</taxon>
        <taxon>Actinomycetota</taxon>
        <taxon>Actinomycetes</taxon>
        <taxon>Streptosporangiales</taxon>
        <taxon>Nocardiopsidaceae</taxon>
        <taxon>Nocardiopsis</taxon>
    </lineage>
</organism>
<reference evidence="1 2" key="1">
    <citation type="submission" date="2020-07" db="EMBL/GenBank/DDBJ databases">
        <title>Sequencing the genomes of 1000 actinobacteria strains.</title>
        <authorList>
            <person name="Klenk H.-P."/>
        </authorList>
    </citation>
    <scope>NUCLEOTIDE SEQUENCE [LARGE SCALE GENOMIC DNA]</scope>
    <source>
        <strain evidence="1 2">DSM 44442</strain>
    </source>
</reference>
<evidence type="ECO:0000313" key="1">
    <source>
        <dbReference type="EMBL" id="NYJ37796.1"/>
    </source>
</evidence>
<comment type="caution">
    <text evidence="1">The sequence shown here is derived from an EMBL/GenBank/DDBJ whole genome shotgun (WGS) entry which is preliminary data.</text>
</comment>
<keyword evidence="2" id="KW-1185">Reference proteome</keyword>
<name>A0A7Z0ET45_9ACTN</name>
<sequence>MELFNAVLAFTSDAEEMVEDLDGVVLSALERLHG</sequence>
<proteinExistence type="predicted"/>
<dbReference type="AlphaFoldDB" id="A0A7Z0ET45"/>
<dbReference type="Proteomes" id="UP000572051">
    <property type="component" value="Unassembled WGS sequence"/>
</dbReference>
<gene>
    <name evidence="1" type="ORF">HNR10_005677</name>
</gene>